<name>A0A120FPA3_9BRAD</name>
<dbReference type="AlphaFoldDB" id="A0A120FPA3"/>
<reference evidence="1 2" key="1">
    <citation type="submission" date="2015-11" db="EMBL/GenBank/DDBJ databases">
        <title>Draft Genome Sequence of the Strain BR 10303 (Bradyrhizobium sp.) isolated from nodules of Centrolobium paraense.</title>
        <authorList>
            <person name="Zelli J.E."/>
            <person name="Simoes-Araujo J.L."/>
            <person name="Barauna A.C."/>
            <person name="Silva K."/>
        </authorList>
    </citation>
    <scope>NUCLEOTIDE SEQUENCE [LARGE SCALE GENOMIC DNA]</scope>
    <source>
        <strain evidence="1 2">BR 10303</strain>
    </source>
</reference>
<sequence length="178" mass="19915">MSRNINKEQLAEVIEQKLAAYFAATPLITSLQRGRWALTTVAIKEFISRLGRDLEFEVSASGCSNAGQEWLYDMVWYEVADGYMTRLALAGECELTSPQLPVDDDFTKLVQARADVRLWISAPKNREIADTHLANCKRYAATFPGAMPGDTYVLVSCDWTDKITIVERFVVGQEALAN</sequence>
<dbReference type="Proteomes" id="UP000057737">
    <property type="component" value="Unassembled WGS sequence"/>
</dbReference>
<accession>A0A120FPA3</accession>
<dbReference type="RefSeq" id="WP_066506383.1">
    <property type="nucleotide sequence ID" value="NZ_LNCU01000047.1"/>
</dbReference>
<evidence type="ECO:0000313" key="1">
    <source>
        <dbReference type="EMBL" id="KWV56657.1"/>
    </source>
</evidence>
<organism evidence="1 2">
    <name type="scientific">Bradyrhizobium macuxiense</name>
    <dbReference type="NCBI Taxonomy" id="1755647"/>
    <lineage>
        <taxon>Bacteria</taxon>
        <taxon>Pseudomonadati</taxon>
        <taxon>Pseudomonadota</taxon>
        <taxon>Alphaproteobacteria</taxon>
        <taxon>Hyphomicrobiales</taxon>
        <taxon>Nitrobacteraceae</taxon>
        <taxon>Bradyrhizobium</taxon>
    </lineage>
</organism>
<dbReference type="OrthoDB" id="6161550at2"/>
<dbReference type="EMBL" id="LNCU01000047">
    <property type="protein sequence ID" value="KWV56657.1"/>
    <property type="molecule type" value="Genomic_DNA"/>
</dbReference>
<protein>
    <submittedName>
        <fullName evidence="1">Uncharacterized protein</fullName>
    </submittedName>
</protein>
<evidence type="ECO:0000313" key="2">
    <source>
        <dbReference type="Proteomes" id="UP000057737"/>
    </source>
</evidence>
<gene>
    <name evidence="1" type="ORF">AS156_04045</name>
</gene>
<keyword evidence="2" id="KW-1185">Reference proteome</keyword>
<comment type="caution">
    <text evidence="1">The sequence shown here is derived from an EMBL/GenBank/DDBJ whole genome shotgun (WGS) entry which is preliminary data.</text>
</comment>
<proteinExistence type="predicted"/>